<protein>
    <submittedName>
        <fullName evidence="1">Uncharacterized protein</fullName>
    </submittedName>
</protein>
<dbReference type="EMBL" id="LXSQ01000014">
    <property type="protein sequence ID" value="OAM43332.1"/>
    <property type="molecule type" value="Genomic_DNA"/>
</dbReference>
<dbReference type="STRING" id="1795832.A7Q00_05345"/>
<gene>
    <name evidence="1" type="ORF">A7Q00_05345</name>
</gene>
<dbReference type="OrthoDB" id="9880258at2"/>
<accession>A0A1B6VYT9</accession>
<name>A0A1B6VYT9_9NEIS</name>
<proteinExistence type="predicted"/>
<dbReference type="AlphaFoldDB" id="A0A1B6VYT9"/>
<sequence length="102" mass="11995">MSYYLILRNHTDHPNQWLEDADKVRRLLTEEFFLQCEDCRGNLCFYGMGDEDDEESYVELSYEFNADTGRHEIWSDNPTSSSAHIMYQIEQQLSDGTTLDAE</sequence>
<dbReference type="RefSeq" id="WP_064089585.1">
    <property type="nucleotide sequence ID" value="NZ_LXSQ01000014.1"/>
</dbReference>
<reference evidence="2" key="1">
    <citation type="submission" date="2016-05" db="EMBL/GenBank/DDBJ databases">
        <title>Draft genome of Corynebacterium afermentans subsp. afermentans LCDC 88199T.</title>
        <authorList>
            <person name="Bernier A.-M."/>
            <person name="Bernard K."/>
        </authorList>
    </citation>
    <scope>NUCLEOTIDE SEQUENCE [LARGE SCALE GENOMIC DNA]</scope>
    <source>
        <strain evidence="2">NML130454</strain>
    </source>
</reference>
<evidence type="ECO:0000313" key="2">
    <source>
        <dbReference type="Proteomes" id="UP000077726"/>
    </source>
</evidence>
<comment type="caution">
    <text evidence="1">The sequence shown here is derived from an EMBL/GenBank/DDBJ whole genome shotgun (WGS) entry which is preliminary data.</text>
</comment>
<evidence type="ECO:0000313" key="1">
    <source>
        <dbReference type="EMBL" id="OAM43332.1"/>
    </source>
</evidence>
<keyword evidence="2" id="KW-1185">Reference proteome</keyword>
<organism evidence="1 2">
    <name type="scientific">Eikenella halliae</name>
    <dbReference type="NCBI Taxonomy" id="1795832"/>
    <lineage>
        <taxon>Bacteria</taxon>
        <taxon>Pseudomonadati</taxon>
        <taxon>Pseudomonadota</taxon>
        <taxon>Betaproteobacteria</taxon>
        <taxon>Neisseriales</taxon>
        <taxon>Neisseriaceae</taxon>
        <taxon>Eikenella</taxon>
    </lineage>
</organism>
<dbReference type="Proteomes" id="UP000077726">
    <property type="component" value="Unassembled WGS sequence"/>
</dbReference>